<evidence type="ECO:0000256" key="5">
    <source>
        <dbReference type="SAM" id="MobiDB-lite"/>
    </source>
</evidence>
<feature type="compositionally biased region" description="Low complexity" evidence="5">
    <location>
        <begin position="79"/>
        <end position="88"/>
    </location>
</feature>
<dbReference type="PANTHER" id="PTHR31200">
    <property type="entry name" value="INO80 COMPLEX SUBUNIT C"/>
    <property type="match status" value="1"/>
</dbReference>
<dbReference type="EMBL" id="ML014135">
    <property type="protein sequence ID" value="RKP02771.1"/>
    <property type="molecule type" value="Genomic_DNA"/>
</dbReference>
<dbReference type="OrthoDB" id="49520at2759"/>
<dbReference type="STRING" id="1555241.A0A4P9XCA6"/>
<name>A0A4P9XCA6_9FUNG</name>
<evidence type="ECO:0000256" key="2">
    <source>
        <dbReference type="ARBA" id="ARBA00023015"/>
    </source>
</evidence>
<proteinExistence type="predicted"/>
<dbReference type="SMART" id="SM00993">
    <property type="entry name" value="YL1_C"/>
    <property type="match status" value="1"/>
</dbReference>
<keyword evidence="2" id="KW-0805">Transcription regulation</keyword>
<accession>A0A4P9XCA6</accession>
<evidence type="ECO:0000256" key="3">
    <source>
        <dbReference type="ARBA" id="ARBA00023163"/>
    </source>
</evidence>
<evidence type="ECO:0000313" key="7">
    <source>
        <dbReference type="EMBL" id="RKP02771.1"/>
    </source>
</evidence>
<keyword evidence="8" id="KW-1185">Reference proteome</keyword>
<evidence type="ECO:0000256" key="4">
    <source>
        <dbReference type="ARBA" id="ARBA00023242"/>
    </source>
</evidence>
<dbReference type="GO" id="GO:0006338">
    <property type="term" value="P:chromatin remodeling"/>
    <property type="evidence" value="ECO:0007669"/>
    <property type="project" value="InterPro"/>
</dbReference>
<dbReference type="Pfam" id="PF08265">
    <property type="entry name" value="YL1_C"/>
    <property type="match status" value="1"/>
</dbReference>
<dbReference type="AlphaFoldDB" id="A0A4P9XCA6"/>
<reference evidence="8" key="1">
    <citation type="journal article" date="2018" name="Nat. Microbiol.">
        <title>Leveraging single-cell genomics to expand the fungal tree of life.</title>
        <authorList>
            <person name="Ahrendt S.R."/>
            <person name="Quandt C.A."/>
            <person name="Ciobanu D."/>
            <person name="Clum A."/>
            <person name="Salamov A."/>
            <person name="Andreopoulos B."/>
            <person name="Cheng J.F."/>
            <person name="Woyke T."/>
            <person name="Pelin A."/>
            <person name="Henrissat B."/>
            <person name="Reynolds N.K."/>
            <person name="Benny G.L."/>
            <person name="Smith M.E."/>
            <person name="James T.Y."/>
            <person name="Grigoriev I.V."/>
        </authorList>
    </citation>
    <scope>NUCLEOTIDE SEQUENCE [LARGE SCALE GENOMIC DNA]</scope>
    <source>
        <strain evidence="8">ATCC 52028</strain>
    </source>
</reference>
<evidence type="ECO:0000313" key="8">
    <source>
        <dbReference type="Proteomes" id="UP000274922"/>
    </source>
</evidence>
<feature type="region of interest" description="Disordered" evidence="5">
    <location>
        <begin position="62"/>
        <end position="93"/>
    </location>
</feature>
<protein>
    <recommendedName>
        <fullName evidence="6">Vps72/YL1 C-terminal domain-containing protein</fullName>
    </recommendedName>
</protein>
<keyword evidence="3" id="KW-0804">Transcription</keyword>
<dbReference type="InterPro" id="IPR013272">
    <property type="entry name" value="Vps72/YL1_C"/>
</dbReference>
<dbReference type="GO" id="GO:0031011">
    <property type="term" value="C:Ino80 complex"/>
    <property type="evidence" value="ECO:0007669"/>
    <property type="project" value="InterPro"/>
</dbReference>
<evidence type="ECO:0000259" key="6">
    <source>
        <dbReference type="SMART" id="SM00993"/>
    </source>
</evidence>
<dbReference type="PANTHER" id="PTHR31200:SF1">
    <property type="entry name" value="INO80 COMPLEX SUBUNIT C"/>
    <property type="match status" value="1"/>
</dbReference>
<keyword evidence="4" id="KW-0539">Nucleus</keyword>
<dbReference type="InterPro" id="IPR029525">
    <property type="entry name" value="INO80C/Ies6"/>
</dbReference>
<sequence>MARPKTTKRVRKPAETVAVVSALADATLPFKNRSFRSIKKSKSFKQITRDEELRVQATLHDEADAKRAASDGGDGVAAGEGEAAAASASRTPSEIPMTYTSYSAAPSVLPRGKYCDVTGLPTRYYDRVTRLRYYNADIYKIIKRLPEHVVHAYLALRNAEYSV</sequence>
<organism evidence="7 8">
    <name type="scientific">Caulochytrium protostelioides</name>
    <dbReference type="NCBI Taxonomy" id="1555241"/>
    <lineage>
        <taxon>Eukaryota</taxon>
        <taxon>Fungi</taxon>
        <taxon>Fungi incertae sedis</taxon>
        <taxon>Chytridiomycota</taxon>
        <taxon>Chytridiomycota incertae sedis</taxon>
        <taxon>Chytridiomycetes</taxon>
        <taxon>Caulochytriales</taxon>
        <taxon>Caulochytriaceae</taxon>
        <taxon>Caulochytrium</taxon>
    </lineage>
</organism>
<dbReference type="Proteomes" id="UP000274922">
    <property type="component" value="Unassembled WGS sequence"/>
</dbReference>
<gene>
    <name evidence="7" type="ORF">CXG81DRAFT_24559</name>
</gene>
<evidence type="ECO:0000256" key="1">
    <source>
        <dbReference type="ARBA" id="ARBA00004123"/>
    </source>
</evidence>
<feature type="domain" description="Vps72/YL1 C-terminal" evidence="6">
    <location>
        <begin position="113"/>
        <end position="142"/>
    </location>
</feature>
<comment type="subcellular location">
    <subcellularLocation>
        <location evidence="1">Nucleus</location>
    </subcellularLocation>
</comment>